<feature type="transmembrane region" description="Helical" evidence="1">
    <location>
        <begin position="56"/>
        <end position="77"/>
    </location>
</feature>
<dbReference type="RefSeq" id="WP_019163088.1">
    <property type="nucleotide sequence ID" value="NZ_CYZP01000021.1"/>
</dbReference>
<dbReference type="Proteomes" id="UP000095645">
    <property type="component" value="Unassembled WGS sequence"/>
</dbReference>
<accession>A0A174DWM3</accession>
<name>A0A174DWM3_9FIRM</name>
<organism evidence="2 3">
    <name type="scientific">Blautia obeum</name>
    <dbReference type="NCBI Taxonomy" id="40520"/>
    <lineage>
        <taxon>Bacteria</taxon>
        <taxon>Bacillati</taxon>
        <taxon>Bacillota</taxon>
        <taxon>Clostridia</taxon>
        <taxon>Lachnospirales</taxon>
        <taxon>Lachnospiraceae</taxon>
        <taxon>Blautia</taxon>
    </lineage>
</organism>
<protein>
    <recommendedName>
        <fullName evidence="4">SdpI family protein</fullName>
    </recommendedName>
</protein>
<dbReference type="Pfam" id="PF13630">
    <property type="entry name" value="SdpI"/>
    <property type="match status" value="1"/>
</dbReference>
<dbReference type="AlphaFoldDB" id="A0A174DWM3"/>
<evidence type="ECO:0000313" key="2">
    <source>
        <dbReference type="EMBL" id="CUO28435.1"/>
    </source>
</evidence>
<keyword evidence="1" id="KW-0472">Membrane</keyword>
<sequence>MFIFLSACSLLVPLSMIILGYTWKDKPPKDRQGSSGYRTTMSRMNDETWRYAHRCWGWINFVLGIILVILSIFILILTKDDTNFEMISVYLVFLQLGIMVLTIIPTEFLLHKHFTKQGMKK</sequence>
<feature type="transmembrane region" description="Helical" evidence="1">
    <location>
        <begin position="89"/>
        <end position="110"/>
    </location>
</feature>
<evidence type="ECO:0000256" key="1">
    <source>
        <dbReference type="SAM" id="Phobius"/>
    </source>
</evidence>
<evidence type="ECO:0008006" key="4">
    <source>
        <dbReference type="Google" id="ProtNLM"/>
    </source>
</evidence>
<dbReference type="InterPro" id="IPR025962">
    <property type="entry name" value="SdpI/YhfL"/>
</dbReference>
<gene>
    <name evidence="2" type="ORF">ERS852476_02398</name>
</gene>
<reference evidence="2 3" key="1">
    <citation type="submission" date="2015-09" db="EMBL/GenBank/DDBJ databases">
        <authorList>
            <consortium name="Pathogen Informatics"/>
        </authorList>
    </citation>
    <scope>NUCLEOTIDE SEQUENCE [LARGE SCALE GENOMIC DNA]</scope>
    <source>
        <strain evidence="2 3">2789STDY5834861</strain>
    </source>
</reference>
<proteinExistence type="predicted"/>
<dbReference type="EMBL" id="CYZP01000021">
    <property type="protein sequence ID" value="CUO28435.1"/>
    <property type="molecule type" value="Genomic_DNA"/>
</dbReference>
<evidence type="ECO:0000313" key="3">
    <source>
        <dbReference type="Proteomes" id="UP000095645"/>
    </source>
</evidence>
<keyword evidence="1" id="KW-0812">Transmembrane</keyword>
<keyword evidence="1" id="KW-1133">Transmembrane helix</keyword>